<evidence type="ECO:0000313" key="3">
    <source>
        <dbReference type="EMBL" id="MFC5909908.1"/>
    </source>
</evidence>
<protein>
    <recommendedName>
        <fullName evidence="5">Lipoprotein</fullName>
    </recommendedName>
</protein>
<keyword evidence="4" id="KW-1185">Reference proteome</keyword>
<accession>A0ABW1G785</accession>
<reference evidence="4" key="1">
    <citation type="journal article" date="2019" name="Int. J. Syst. Evol. Microbiol.">
        <title>The Global Catalogue of Microorganisms (GCM) 10K type strain sequencing project: providing services to taxonomists for standard genome sequencing and annotation.</title>
        <authorList>
            <consortium name="The Broad Institute Genomics Platform"/>
            <consortium name="The Broad Institute Genome Sequencing Center for Infectious Disease"/>
            <person name="Wu L."/>
            <person name="Ma J."/>
        </authorList>
    </citation>
    <scope>NUCLEOTIDE SEQUENCE [LARGE SCALE GENOMIC DNA]</scope>
    <source>
        <strain evidence="4">JCM 4816</strain>
    </source>
</reference>
<dbReference type="EMBL" id="JBHSQJ010000095">
    <property type="protein sequence ID" value="MFC5909908.1"/>
    <property type="molecule type" value="Genomic_DNA"/>
</dbReference>
<gene>
    <name evidence="3" type="ORF">ACFP3V_22165</name>
</gene>
<feature type="compositionally biased region" description="Low complexity" evidence="1">
    <location>
        <begin position="77"/>
        <end position="95"/>
    </location>
</feature>
<dbReference type="PROSITE" id="PS51257">
    <property type="entry name" value="PROKAR_LIPOPROTEIN"/>
    <property type="match status" value="1"/>
</dbReference>
<feature type="signal peptide" evidence="2">
    <location>
        <begin position="1"/>
        <end position="21"/>
    </location>
</feature>
<organism evidence="3 4">
    <name type="scientific">Streptacidiphilus monticola</name>
    <dbReference type="NCBI Taxonomy" id="2161674"/>
    <lineage>
        <taxon>Bacteria</taxon>
        <taxon>Bacillati</taxon>
        <taxon>Actinomycetota</taxon>
        <taxon>Actinomycetes</taxon>
        <taxon>Kitasatosporales</taxon>
        <taxon>Streptomycetaceae</taxon>
        <taxon>Streptacidiphilus</taxon>
    </lineage>
</organism>
<proteinExistence type="predicted"/>
<evidence type="ECO:0008006" key="5">
    <source>
        <dbReference type="Google" id="ProtNLM"/>
    </source>
</evidence>
<feature type="compositionally biased region" description="Gly residues" evidence="1">
    <location>
        <begin position="96"/>
        <end position="109"/>
    </location>
</feature>
<sequence>MKRSGSVALGLVGALAMALTACDSEPDQRCVDTQTYKTVADKLCRSQPGGGYADTDRYQWYAKGGSSTSHVGGYHRSTGGSDSSKSHSGGDSVSRGGFGGHGSGHSGGS</sequence>
<comment type="caution">
    <text evidence="3">The sequence shown here is derived from an EMBL/GenBank/DDBJ whole genome shotgun (WGS) entry which is preliminary data.</text>
</comment>
<evidence type="ECO:0000313" key="4">
    <source>
        <dbReference type="Proteomes" id="UP001596174"/>
    </source>
</evidence>
<keyword evidence="2" id="KW-0732">Signal</keyword>
<name>A0ABW1G785_9ACTN</name>
<evidence type="ECO:0000256" key="1">
    <source>
        <dbReference type="SAM" id="MobiDB-lite"/>
    </source>
</evidence>
<dbReference type="RefSeq" id="WP_380586123.1">
    <property type="nucleotide sequence ID" value="NZ_JBHSQJ010000095.1"/>
</dbReference>
<feature type="region of interest" description="Disordered" evidence="1">
    <location>
        <begin position="66"/>
        <end position="109"/>
    </location>
</feature>
<evidence type="ECO:0000256" key="2">
    <source>
        <dbReference type="SAM" id="SignalP"/>
    </source>
</evidence>
<dbReference type="Proteomes" id="UP001596174">
    <property type="component" value="Unassembled WGS sequence"/>
</dbReference>
<feature type="chain" id="PRO_5046046383" description="Lipoprotein" evidence="2">
    <location>
        <begin position="22"/>
        <end position="109"/>
    </location>
</feature>